<evidence type="ECO:0000256" key="3">
    <source>
        <dbReference type="SAM" id="MobiDB-lite"/>
    </source>
</evidence>
<evidence type="ECO:0000313" key="6">
    <source>
        <dbReference type="Proteomes" id="UP000813824"/>
    </source>
</evidence>
<dbReference type="AlphaFoldDB" id="A0A8K0V0A0"/>
<evidence type="ECO:0000313" key="5">
    <source>
        <dbReference type="EMBL" id="KAH8107985.1"/>
    </source>
</evidence>
<dbReference type="Pfam" id="PF13812">
    <property type="entry name" value="PPR_3"/>
    <property type="match status" value="2"/>
</dbReference>
<evidence type="ECO:0000256" key="1">
    <source>
        <dbReference type="ARBA" id="ARBA00022737"/>
    </source>
</evidence>
<name>A0A8K0V0A0_9AGAR</name>
<dbReference type="GO" id="GO:0005739">
    <property type="term" value="C:mitochondrion"/>
    <property type="evidence" value="ECO:0007669"/>
    <property type="project" value="TreeGrafter"/>
</dbReference>
<evidence type="ECO:0000256" key="2">
    <source>
        <dbReference type="PROSITE-ProRule" id="PRU00708"/>
    </source>
</evidence>
<protein>
    <recommendedName>
        <fullName evidence="4">Pentatricopeptide repeat-containing protein-mitochondrial domain-containing protein</fullName>
    </recommendedName>
</protein>
<gene>
    <name evidence="5" type="ORF">BXZ70DRAFT_913562</name>
</gene>
<dbReference type="GO" id="GO:0140053">
    <property type="term" value="P:mitochondrial gene expression"/>
    <property type="evidence" value="ECO:0007669"/>
    <property type="project" value="TreeGrafter"/>
</dbReference>
<evidence type="ECO:0000259" key="4">
    <source>
        <dbReference type="Pfam" id="PF23276"/>
    </source>
</evidence>
<dbReference type="InterPro" id="IPR011990">
    <property type="entry name" value="TPR-like_helical_dom_sf"/>
</dbReference>
<feature type="repeat" description="PPR" evidence="2">
    <location>
        <begin position="116"/>
        <end position="150"/>
    </location>
</feature>
<comment type="caution">
    <text evidence="5">The sequence shown here is derived from an EMBL/GenBank/DDBJ whole genome shotgun (WGS) entry which is preliminary data.</text>
</comment>
<proteinExistence type="predicted"/>
<feature type="repeat" description="PPR" evidence="2">
    <location>
        <begin position="433"/>
        <end position="467"/>
    </location>
</feature>
<dbReference type="Proteomes" id="UP000813824">
    <property type="component" value="Unassembled WGS sequence"/>
</dbReference>
<accession>A0A8K0V0A0</accession>
<dbReference type="GO" id="GO:0003729">
    <property type="term" value="F:mRNA binding"/>
    <property type="evidence" value="ECO:0007669"/>
    <property type="project" value="TreeGrafter"/>
</dbReference>
<dbReference type="PANTHER" id="PTHR47938:SF35">
    <property type="entry name" value="PENTATRICOPEPTIDE REPEAT-CONTAINING PROTEIN 4, MITOCHONDRIAL-RELATED"/>
    <property type="match status" value="1"/>
</dbReference>
<dbReference type="PROSITE" id="PS51375">
    <property type="entry name" value="PPR"/>
    <property type="match status" value="2"/>
</dbReference>
<dbReference type="OrthoDB" id="185373at2759"/>
<organism evidence="5 6">
    <name type="scientific">Cristinia sonorae</name>
    <dbReference type="NCBI Taxonomy" id="1940300"/>
    <lineage>
        <taxon>Eukaryota</taxon>
        <taxon>Fungi</taxon>
        <taxon>Dikarya</taxon>
        <taxon>Basidiomycota</taxon>
        <taxon>Agaricomycotina</taxon>
        <taxon>Agaricomycetes</taxon>
        <taxon>Agaricomycetidae</taxon>
        <taxon>Agaricales</taxon>
        <taxon>Pleurotineae</taxon>
        <taxon>Stephanosporaceae</taxon>
        <taxon>Cristinia</taxon>
    </lineage>
</organism>
<keyword evidence="1" id="KW-0677">Repeat</keyword>
<dbReference type="Pfam" id="PF23276">
    <property type="entry name" value="TPR_24"/>
    <property type="match status" value="1"/>
</dbReference>
<feature type="domain" description="Pentatricopeptide repeat-containing protein-mitochondrial" evidence="4">
    <location>
        <begin position="293"/>
        <end position="424"/>
    </location>
</feature>
<dbReference type="Gene3D" id="1.25.40.10">
    <property type="entry name" value="Tetratricopeptide repeat domain"/>
    <property type="match status" value="3"/>
</dbReference>
<feature type="region of interest" description="Disordered" evidence="3">
    <location>
        <begin position="552"/>
        <end position="579"/>
    </location>
</feature>
<sequence length="579" mass="64286">MLASYSRIAARGCQRTVSEVIPKVGSSSQTFLKTRSQQQCRNSHVRGLKRPTRASVAEDALDSWDLSPEHILPTSSSFNPGLANANKQLAYLDEKHAASLAMETCQKMKESNIAPDSTTYSHLLSLCAHHHAPMEAWAILEDMAAVGIIPDRAAFHDVMRAMEARELRGTWQLLQVMQQLNIEPDAKTFDIIITRTLDSDNVELALQYLALMSTRALVPLVNTAENLVRAVCGIHLPRLALDLARSFEQVSVRRLGGDVWMDCLIASAETLYIDGVRDTWKKCIHELNIIPDEGCCLQVLNAAARAGDAQLALDVIRTLQSMRITWEEHHFAPLVEAFSRTSELKQALEVLTTMSSHEVTPNAGTAQPIYHAIAGSATGLDKVWEAIDSLHASGKVVHPLALNVAVRAAVRVDDLQRALGIYKAYPDFNATPNVDTFNYLLLGCIRASHRPLGDRLMSEMKELGIKPNGDTYERLISLCLTQATYEDAFFYLEELKTEGFIPSREVYQRIIRKCVTMGDPRYKIALEELEAMGYEISQELQAFVESGGQRPARAVSDSYTSNRTRAPPRSRNVEATVLA</sequence>
<dbReference type="PANTHER" id="PTHR47938">
    <property type="entry name" value="RESPIRATORY COMPLEX I CHAPERONE (CIA84), PUTATIVE (AFU_ORTHOLOGUE AFUA_2G06020)-RELATED"/>
    <property type="match status" value="1"/>
</dbReference>
<dbReference type="InterPro" id="IPR057027">
    <property type="entry name" value="TPR_mt"/>
</dbReference>
<dbReference type="InterPro" id="IPR002885">
    <property type="entry name" value="PPR_rpt"/>
</dbReference>
<reference evidence="5" key="1">
    <citation type="journal article" date="2021" name="New Phytol.">
        <title>Evolutionary innovations through gain and loss of genes in the ectomycorrhizal Boletales.</title>
        <authorList>
            <person name="Wu G."/>
            <person name="Miyauchi S."/>
            <person name="Morin E."/>
            <person name="Kuo A."/>
            <person name="Drula E."/>
            <person name="Varga T."/>
            <person name="Kohler A."/>
            <person name="Feng B."/>
            <person name="Cao Y."/>
            <person name="Lipzen A."/>
            <person name="Daum C."/>
            <person name="Hundley H."/>
            <person name="Pangilinan J."/>
            <person name="Johnson J."/>
            <person name="Barry K."/>
            <person name="LaButti K."/>
            <person name="Ng V."/>
            <person name="Ahrendt S."/>
            <person name="Min B."/>
            <person name="Choi I.G."/>
            <person name="Park H."/>
            <person name="Plett J.M."/>
            <person name="Magnuson J."/>
            <person name="Spatafora J.W."/>
            <person name="Nagy L.G."/>
            <person name="Henrissat B."/>
            <person name="Grigoriev I.V."/>
            <person name="Yang Z.L."/>
            <person name="Xu J."/>
            <person name="Martin F.M."/>
        </authorList>
    </citation>
    <scope>NUCLEOTIDE SEQUENCE</scope>
    <source>
        <strain evidence="5">KKN 215</strain>
    </source>
</reference>
<dbReference type="EMBL" id="JAEVFJ010000001">
    <property type="protein sequence ID" value="KAH8107985.1"/>
    <property type="molecule type" value="Genomic_DNA"/>
</dbReference>
<keyword evidence="6" id="KW-1185">Reference proteome</keyword>